<gene>
    <name evidence="2" type="ORF">CPB83DRAFT_884949</name>
</gene>
<dbReference type="OrthoDB" id="508139at2759"/>
<comment type="caution">
    <text evidence="2">The sequence shown here is derived from an EMBL/GenBank/DDBJ whole genome shotgun (WGS) entry which is preliminary data.</text>
</comment>
<dbReference type="InterPro" id="IPR000182">
    <property type="entry name" value="GNAT_dom"/>
</dbReference>
<feature type="domain" description="N-acetyltransferase" evidence="1">
    <location>
        <begin position="122"/>
        <end position="161"/>
    </location>
</feature>
<dbReference type="InterPro" id="IPR016181">
    <property type="entry name" value="Acyl_CoA_acyltransferase"/>
</dbReference>
<dbReference type="GO" id="GO:0016747">
    <property type="term" value="F:acyltransferase activity, transferring groups other than amino-acyl groups"/>
    <property type="evidence" value="ECO:0007669"/>
    <property type="project" value="InterPro"/>
</dbReference>
<accession>A0A9P6JMQ4</accession>
<keyword evidence="3" id="KW-1185">Reference proteome</keyword>
<protein>
    <recommendedName>
        <fullName evidence="1">N-acetyltransferase domain-containing protein</fullName>
    </recommendedName>
</protein>
<dbReference type="Pfam" id="PF00583">
    <property type="entry name" value="Acetyltransf_1"/>
    <property type="match status" value="1"/>
</dbReference>
<organism evidence="2 3">
    <name type="scientific">Crepidotus variabilis</name>
    <dbReference type="NCBI Taxonomy" id="179855"/>
    <lineage>
        <taxon>Eukaryota</taxon>
        <taxon>Fungi</taxon>
        <taxon>Dikarya</taxon>
        <taxon>Basidiomycota</taxon>
        <taxon>Agaricomycotina</taxon>
        <taxon>Agaricomycetes</taxon>
        <taxon>Agaricomycetidae</taxon>
        <taxon>Agaricales</taxon>
        <taxon>Agaricineae</taxon>
        <taxon>Crepidotaceae</taxon>
        <taxon>Crepidotus</taxon>
    </lineage>
</organism>
<evidence type="ECO:0000313" key="3">
    <source>
        <dbReference type="Proteomes" id="UP000807306"/>
    </source>
</evidence>
<dbReference type="SUPFAM" id="SSF55729">
    <property type="entry name" value="Acyl-CoA N-acyltransferases (Nat)"/>
    <property type="match status" value="1"/>
</dbReference>
<dbReference type="AlphaFoldDB" id="A0A9P6JMQ4"/>
<dbReference type="CDD" id="cd04301">
    <property type="entry name" value="NAT_SF"/>
    <property type="match status" value="1"/>
</dbReference>
<dbReference type="EMBL" id="MU157872">
    <property type="protein sequence ID" value="KAF9526366.1"/>
    <property type="molecule type" value="Genomic_DNA"/>
</dbReference>
<dbReference type="Proteomes" id="UP000807306">
    <property type="component" value="Unassembled WGS sequence"/>
</dbReference>
<proteinExistence type="predicted"/>
<reference evidence="2" key="1">
    <citation type="submission" date="2020-11" db="EMBL/GenBank/DDBJ databases">
        <authorList>
            <consortium name="DOE Joint Genome Institute"/>
            <person name="Ahrendt S."/>
            <person name="Riley R."/>
            <person name="Andreopoulos W."/>
            <person name="Labutti K."/>
            <person name="Pangilinan J."/>
            <person name="Ruiz-Duenas F.J."/>
            <person name="Barrasa J.M."/>
            <person name="Sanchez-Garcia M."/>
            <person name="Camarero S."/>
            <person name="Miyauchi S."/>
            <person name="Serrano A."/>
            <person name="Linde D."/>
            <person name="Babiker R."/>
            <person name="Drula E."/>
            <person name="Ayuso-Fernandez I."/>
            <person name="Pacheco R."/>
            <person name="Padilla G."/>
            <person name="Ferreira P."/>
            <person name="Barriuso J."/>
            <person name="Kellner H."/>
            <person name="Castanera R."/>
            <person name="Alfaro M."/>
            <person name="Ramirez L."/>
            <person name="Pisabarro A.G."/>
            <person name="Kuo A."/>
            <person name="Tritt A."/>
            <person name="Lipzen A."/>
            <person name="He G."/>
            <person name="Yan M."/>
            <person name="Ng V."/>
            <person name="Cullen D."/>
            <person name="Martin F."/>
            <person name="Rosso M.-N."/>
            <person name="Henrissat B."/>
            <person name="Hibbett D."/>
            <person name="Martinez A.T."/>
            <person name="Grigoriev I.V."/>
        </authorList>
    </citation>
    <scope>NUCLEOTIDE SEQUENCE</scope>
    <source>
        <strain evidence="2">CBS 506.95</strain>
    </source>
</reference>
<dbReference type="Gene3D" id="3.40.630.30">
    <property type="match status" value="1"/>
</dbReference>
<evidence type="ECO:0000259" key="1">
    <source>
        <dbReference type="Pfam" id="PF00583"/>
    </source>
</evidence>
<evidence type="ECO:0000313" key="2">
    <source>
        <dbReference type="EMBL" id="KAF9526366.1"/>
    </source>
</evidence>
<sequence length="212" mass="24891">MPPHWNVKRLLYEDDHVNHHAMFESKLYQHAIRLCRRRSQTRVLSLQIGVLTVEISILNISEEVIGNLKAFIIPKAVGQSGEYFETLDALDRDLSTFAYRCTTDHGFLHDQMCSHRAMRRWERTDSRQIAYLDEIFIEEPFRGRGIGTWAIQSLLKKYEKKVNMLVARVALLTRCEPMLGFFTPEPTKREQAEFNARRDKVADFFAKIGFRR</sequence>
<name>A0A9P6JMQ4_9AGAR</name>